<accession>A0ABQ9V7R7</accession>
<dbReference type="PANTHER" id="PTHR10910:SF17">
    <property type="entry name" value="DOUBLE-STRANDED RNA-SPECIFIC EDITASE B2"/>
    <property type="match status" value="1"/>
</dbReference>
<dbReference type="EMBL" id="JASSZA010000007">
    <property type="protein sequence ID" value="KAK2105401.1"/>
    <property type="molecule type" value="Genomic_DNA"/>
</dbReference>
<evidence type="ECO:0000256" key="1">
    <source>
        <dbReference type="ARBA" id="ARBA00022884"/>
    </source>
</evidence>
<evidence type="ECO:0000259" key="3">
    <source>
        <dbReference type="PROSITE" id="PS50141"/>
    </source>
</evidence>
<proteinExistence type="predicted"/>
<gene>
    <name evidence="4" type="ORF">P7K49_014915</name>
</gene>
<protein>
    <recommendedName>
        <fullName evidence="3">A to I editase domain-containing protein</fullName>
    </recommendedName>
</protein>
<sequence>MHKLQGNGRHPERCLSPPWSGRESLGRAVTRDGLGHAEASLPSSQNAVFPRVPNPEKLLRWDPEKTEEGEAQPPGAVSRAALTLSVSPGLDARQAQVVVLSSGTKCISGEHLSDQGLVVNDCHAEVVARRAFLHFLYTQLELHLR</sequence>
<dbReference type="Proteomes" id="UP001266305">
    <property type="component" value="Unassembled WGS sequence"/>
</dbReference>
<evidence type="ECO:0000313" key="5">
    <source>
        <dbReference type="Proteomes" id="UP001266305"/>
    </source>
</evidence>
<feature type="domain" description="A to I editase" evidence="3">
    <location>
        <begin position="99"/>
        <end position="145"/>
    </location>
</feature>
<dbReference type="Pfam" id="PF02137">
    <property type="entry name" value="A_deamin"/>
    <property type="match status" value="1"/>
</dbReference>
<evidence type="ECO:0000256" key="2">
    <source>
        <dbReference type="SAM" id="MobiDB-lite"/>
    </source>
</evidence>
<dbReference type="PROSITE" id="PS50141">
    <property type="entry name" value="A_DEAMIN_EDITASE"/>
    <property type="match status" value="1"/>
</dbReference>
<organism evidence="4 5">
    <name type="scientific">Saguinus oedipus</name>
    <name type="common">Cotton-top tamarin</name>
    <name type="synonym">Oedipomidas oedipus</name>
    <dbReference type="NCBI Taxonomy" id="9490"/>
    <lineage>
        <taxon>Eukaryota</taxon>
        <taxon>Metazoa</taxon>
        <taxon>Chordata</taxon>
        <taxon>Craniata</taxon>
        <taxon>Vertebrata</taxon>
        <taxon>Euteleostomi</taxon>
        <taxon>Mammalia</taxon>
        <taxon>Eutheria</taxon>
        <taxon>Euarchontoglires</taxon>
        <taxon>Primates</taxon>
        <taxon>Haplorrhini</taxon>
        <taxon>Platyrrhini</taxon>
        <taxon>Cebidae</taxon>
        <taxon>Callitrichinae</taxon>
        <taxon>Saguinus</taxon>
    </lineage>
</organism>
<reference evidence="4 5" key="1">
    <citation type="submission" date="2023-05" db="EMBL/GenBank/DDBJ databases">
        <title>B98-5 Cell Line De Novo Hybrid Assembly: An Optical Mapping Approach.</title>
        <authorList>
            <person name="Kananen K."/>
            <person name="Auerbach J.A."/>
            <person name="Kautto E."/>
            <person name="Blachly J.S."/>
        </authorList>
    </citation>
    <scope>NUCLEOTIDE SEQUENCE [LARGE SCALE GENOMIC DNA]</scope>
    <source>
        <strain evidence="4">B95-8</strain>
        <tissue evidence="4">Cell line</tissue>
    </source>
</reference>
<comment type="caution">
    <text evidence="4">The sequence shown here is derived from an EMBL/GenBank/DDBJ whole genome shotgun (WGS) entry which is preliminary data.</text>
</comment>
<dbReference type="PANTHER" id="PTHR10910">
    <property type="entry name" value="EUKARYOTE SPECIFIC DSRNA BINDING PROTEIN"/>
    <property type="match status" value="1"/>
</dbReference>
<keyword evidence="5" id="KW-1185">Reference proteome</keyword>
<keyword evidence="1" id="KW-0694">RNA-binding</keyword>
<dbReference type="InterPro" id="IPR002466">
    <property type="entry name" value="A_deamin"/>
</dbReference>
<evidence type="ECO:0000313" key="4">
    <source>
        <dbReference type="EMBL" id="KAK2105401.1"/>
    </source>
</evidence>
<feature type="region of interest" description="Disordered" evidence="2">
    <location>
        <begin position="1"/>
        <end position="54"/>
    </location>
</feature>
<name>A0ABQ9V7R7_SAGOE</name>